<dbReference type="GO" id="GO:0000139">
    <property type="term" value="C:Golgi membrane"/>
    <property type="evidence" value="ECO:0007669"/>
    <property type="project" value="UniProtKB-SubCell"/>
</dbReference>
<proteinExistence type="predicted"/>
<keyword evidence="7 10" id="KW-0472">Membrane</keyword>
<dbReference type="InterPro" id="IPR000727">
    <property type="entry name" value="T_SNARE_dom"/>
</dbReference>
<feature type="compositionally biased region" description="Low complexity" evidence="9">
    <location>
        <begin position="23"/>
        <end position="80"/>
    </location>
</feature>
<evidence type="ECO:0000256" key="2">
    <source>
        <dbReference type="ARBA" id="ARBA00022448"/>
    </source>
</evidence>
<evidence type="ECO:0000313" key="13">
    <source>
        <dbReference type="Proteomes" id="UP001309876"/>
    </source>
</evidence>
<gene>
    <name evidence="12" type="primary">BET1</name>
    <name evidence="12" type="ORF">LTR05_002547</name>
</gene>
<feature type="region of interest" description="Disordered" evidence="9">
    <location>
        <begin position="1"/>
        <end position="91"/>
    </location>
</feature>
<evidence type="ECO:0000256" key="4">
    <source>
        <dbReference type="ARBA" id="ARBA00022927"/>
    </source>
</evidence>
<dbReference type="RefSeq" id="XP_064754878.1">
    <property type="nucleotide sequence ID" value="XM_064898921.1"/>
</dbReference>
<sequence>MANRYSSLNRRPGAAASGLFADYPGSRPSSSSSQNRPSYAYSDPNRSASPYYSQQQPPQSQPYASSPNQFSSSPFQPAQNDNSTSDSSKRKNNAYTSTAVLDHLEAQNDNETSILSSKVSQLKQLTIAIGDEIRESSSLAQTINDSFENTSVRLKGTMRRMLRMAERTGVGWKVWLGFFVAVWLIFFYVWLF</sequence>
<reference evidence="12 13" key="1">
    <citation type="submission" date="2023-08" db="EMBL/GenBank/DDBJ databases">
        <title>Black Yeasts Isolated from many extreme environments.</title>
        <authorList>
            <person name="Coleine C."/>
            <person name="Stajich J.E."/>
            <person name="Selbmann L."/>
        </authorList>
    </citation>
    <scope>NUCLEOTIDE SEQUENCE [LARGE SCALE GENOMIC DNA]</scope>
    <source>
        <strain evidence="12 13">CCFEE 5910</strain>
    </source>
</reference>
<evidence type="ECO:0000256" key="3">
    <source>
        <dbReference type="ARBA" id="ARBA00022692"/>
    </source>
</evidence>
<dbReference type="PANTHER" id="PTHR12791">
    <property type="entry name" value="GOLGI SNARE BET1-RELATED"/>
    <property type="match status" value="1"/>
</dbReference>
<feature type="domain" description="T-SNARE coiled-coil homology" evidence="11">
    <location>
        <begin position="102"/>
        <end position="164"/>
    </location>
</feature>
<dbReference type="CDD" id="cd15853">
    <property type="entry name" value="SNARE_Bet1"/>
    <property type="match status" value="1"/>
</dbReference>
<accession>A0AAN7Y855</accession>
<dbReference type="GO" id="GO:0015031">
    <property type="term" value="P:protein transport"/>
    <property type="evidence" value="ECO:0007669"/>
    <property type="project" value="UniProtKB-KW"/>
</dbReference>
<evidence type="ECO:0000256" key="7">
    <source>
        <dbReference type="ARBA" id="ARBA00023136"/>
    </source>
</evidence>
<evidence type="ECO:0000256" key="10">
    <source>
        <dbReference type="SAM" id="Phobius"/>
    </source>
</evidence>
<dbReference type="SMART" id="SM00397">
    <property type="entry name" value="t_SNARE"/>
    <property type="match status" value="1"/>
</dbReference>
<organism evidence="12 13">
    <name type="scientific">Lithohypha guttulata</name>
    <dbReference type="NCBI Taxonomy" id="1690604"/>
    <lineage>
        <taxon>Eukaryota</taxon>
        <taxon>Fungi</taxon>
        <taxon>Dikarya</taxon>
        <taxon>Ascomycota</taxon>
        <taxon>Pezizomycotina</taxon>
        <taxon>Eurotiomycetes</taxon>
        <taxon>Chaetothyriomycetidae</taxon>
        <taxon>Chaetothyriales</taxon>
        <taxon>Trichomeriaceae</taxon>
        <taxon>Lithohypha</taxon>
    </lineage>
</organism>
<keyword evidence="6" id="KW-0333">Golgi apparatus</keyword>
<evidence type="ECO:0000256" key="5">
    <source>
        <dbReference type="ARBA" id="ARBA00022989"/>
    </source>
</evidence>
<keyword evidence="13" id="KW-1185">Reference proteome</keyword>
<dbReference type="Gene3D" id="1.20.5.110">
    <property type="match status" value="1"/>
</dbReference>
<feature type="transmembrane region" description="Helical" evidence="10">
    <location>
        <begin position="170"/>
        <end position="191"/>
    </location>
</feature>
<dbReference type="Proteomes" id="UP001309876">
    <property type="component" value="Unassembled WGS sequence"/>
</dbReference>
<evidence type="ECO:0000256" key="1">
    <source>
        <dbReference type="ARBA" id="ARBA00004394"/>
    </source>
</evidence>
<evidence type="ECO:0000313" key="12">
    <source>
        <dbReference type="EMBL" id="KAK5088330.1"/>
    </source>
</evidence>
<keyword evidence="5 10" id="KW-1133">Transmembrane helix</keyword>
<dbReference type="FunFam" id="1.20.5.110:FF:000057">
    <property type="entry name" value="SNARE complex subunit (Bet1), putative"/>
    <property type="match status" value="1"/>
</dbReference>
<keyword evidence="2" id="KW-0813">Transport</keyword>
<evidence type="ECO:0000256" key="9">
    <source>
        <dbReference type="SAM" id="MobiDB-lite"/>
    </source>
</evidence>
<keyword evidence="3 10" id="KW-0812">Transmembrane</keyword>
<name>A0AAN7Y855_9EURO</name>
<dbReference type="PROSITE" id="PS50192">
    <property type="entry name" value="T_SNARE"/>
    <property type="match status" value="1"/>
</dbReference>
<dbReference type="SUPFAM" id="SSF58038">
    <property type="entry name" value="SNARE fusion complex"/>
    <property type="match status" value="1"/>
</dbReference>
<dbReference type="AlphaFoldDB" id="A0AAN7Y855"/>
<protein>
    <submittedName>
        <fullName evidence="12">Protein transport protein bet1</fullName>
    </submittedName>
</protein>
<dbReference type="EMBL" id="JAVRRJ010000002">
    <property type="protein sequence ID" value="KAK5088330.1"/>
    <property type="molecule type" value="Genomic_DNA"/>
</dbReference>
<keyword evidence="4" id="KW-0653">Protein transport</keyword>
<dbReference type="GeneID" id="90024253"/>
<comment type="subcellular location">
    <subcellularLocation>
        <location evidence="8">Endomembrane system</location>
        <topology evidence="8">Single-pass type IV membrane protein</topology>
    </subcellularLocation>
    <subcellularLocation>
        <location evidence="1">Golgi apparatus membrane</location>
    </subcellularLocation>
</comment>
<evidence type="ECO:0000256" key="8">
    <source>
        <dbReference type="ARBA" id="ARBA00046280"/>
    </source>
</evidence>
<evidence type="ECO:0000259" key="11">
    <source>
        <dbReference type="PROSITE" id="PS50192"/>
    </source>
</evidence>
<dbReference type="InterPro" id="IPR039899">
    <property type="entry name" value="BET1_SNARE"/>
</dbReference>
<evidence type="ECO:0000256" key="6">
    <source>
        <dbReference type="ARBA" id="ARBA00023034"/>
    </source>
</evidence>
<comment type="caution">
    <text evidence="12">The sequence shown here is derived from an EMBL/GenBank/DDBJ whole genome shotgun (WGS) entry which is preliminary data.</text>
</comment>